<keyword evidence="3" id="KW-1185">Reference proteome</keyword>
<dbReference type="EMBL" id="JBHTJZ010000009">
    <property type="protein sequence ID" value="MFD0959663.1"/>
    <property type="molecule type" value="Genomic_DNA"/>
</dbReference>
<proteinExistence type="predicted"/>
<reference evidence="3" key="1">
    <citation type="journal article" date="2019" name="Int. J. Syst. Evol. Microbiol.">
        <title>The Global Catalogue of Microorganisms (GCM) 10K type strain sequencing project: providing services to taxonomists for standard genome sequencing and annotation.</title>
        <authorList>
            <consortium name="The Broad Institute Genomics Platform"/>
            <consortium name="The Broad Institute Genome Sequencing Center for Infectious Disease"/>
            <person name="Wu L."/>
            <person name="Ma J."/>
        </authorList>
    </citation>
    <scope>NUCLEOTIDE SEQUENCE [LARGE SCALE GENOMIC DNA]</scope>
    <source>
        <strain evidence="3">CCUG 59129</strain>
    </source>
</reference>
<dbReference type="RefSeq" id="WP_377563859.1">
    <property type="nucleotide sequence ID" value="NZ_JBHTJZ010000009.1"/>
</dbReference>
<sequence>MIEHEHDEACQDIPDDETETEMRGNHEDGGCRATIIKEIPIEAEIVICPSVLAGKIKVRCKRKKRRRGCSHKRKHKSKCRKGSRVCRKKIRFKVKQHILVEIPLTFDADVKVENVKACCSIEKDG</sequence>
<accession>A0ABW3HQB2</accession>
<feature type="region of interest" description="Disordered" evidence="1">
    <location>
        <begin position="1"/>
        <end position="28"/>
    </location>
</feature>
<name>A0ABW3HQB2_9BACL</name>
<dbReference type="Proteomes" id="UP001596989">
    <property type="component" value="Unassembled WGS sequence"/>
</dbReference>
<gene>
    <name evidence="2" type="ORF">ACFQ2I_09675</name>
</gene>
<evidence type="ECO:0000313" key="3">
    <source>
        <dbReference type="Proteomes" id="UP001596989"/>
    </source>
</evidence>
<evidence type="ECO:0000313" key="2">
    <source>
        <dbReference type="EMBL" id="MFD0959663.1"/>
    </source>
</evidence>
<evidence type="ECO:0000256" key="1">
    <source>
        <dbReference type="SAM" id="MobiDB-lite"/>
    </source>
</evidence>
<comment type="caution">
    <text evidence="2">The sequence shown here is derived from an EMBL/GenBank/DDBJ whole genome shotgun (WGS) entry which is preliminary data.</text>
</comment>
<protein>
    <submittedName>
        <fullName evidence="2">Uncharacterized protein</fullName>
    </submittedName>
</protein>
<organism evidence="2 3">
    <name type="scientific">Paenibacillus chungangensis</name>
    <dbReference type="NCBI Taxonomy" id="696535"/>
    <lineage>
        <taxon>Bacteria</taxon>
        <taxon>Bacillati</taxon>
        <taxon>Bacillota</taxon>
        <taxon>Bacilli</taxon>
        <taxon>Bacillales</taxon>
        <taxon>Paenibacillaceae</taxon>
        <taxon>Paenibacillus</taxon>
    </lineage>
</organism>